<protein>
    <submittedName>
        <fullName evidence="1">Uncharacterized protein</fullName>
    </submittedName>
</protein>
<organism evidence="1 2">
    <name type="scientific">Halteria grandinella</name>
    <dbReference type="NCBI Taxonomy" id="5974"/>
    <lineage>
        <taxon>Eukaryota</taxon>
        <taxon>Sar</taxon>
        <taxon>Alveolata</taxon>
        <taxon>Ciliophora</taxon>
        <taxon>Intramacronucleata</taxon>
        <taxon>Spirotrichea</taxon>
        <taxon>Stichotrichia</taxon>
        <taxon>Sporadotrichida</taxon>
        <taxon>Halteriidae</taxon>
        <taxon>Halteria</taxon>
    </lineage>
</organism>
<dbReference type="EMBL" id="RRYP01005637">
    <property type="protein sequence ID" value="TNV81856.1"/>
    <property type="molecule type" value="Genomic_DNA"/>
</dbReference>
<evidence type="ECO:0000313" key="1">
    <source>
        <dbReference type="EMBL" id="TNV81856.1"/>
    </source>
</evidence>
<accession>A0A8J8NU74</accession>
<sequence>MIFEGIAQTKASESIILECIKEALRAVDSKNLNMQNRSLVLLNCIWDRETQQNIYDCLHAKTKFSVAIINQKPKV</sequence>
<gene>
    <name evidence="1" type="ORF">FGO68_gene967</name>
</gene>
<name>A0A8J8NU74_HALGN</name>
<proteinExistence type="predicted"/>
<reference evidence="1" key="1">
    <citation type="submission" date="2019-06" db="EMBL/GenBank/DDBJ databases">
        <authorList>
            <person name="Zheng W."/>
        </authorList>
    </citation>
    <scope>NUCLEOTIDE SEQUENCE</scope>
    <source>
        <strain evidence="1">QDHG01</strain>
    </source>
</reference>
<comment type="caution">
    <text evidence="1">The sequence shown here is derived from an EMBL/GenBank/DDBJ whole genome shotgun (WGS) entry which is preliminary data.</text>
</comment>
<keyword evidence="2" id="KW-1185">Reference proteome</keyword>
<dbReference type="Proteomes" id="UP000785679">
    <property type="component" value="Unassembled WGS sequence"/>
</dbReference>
<evidence type="ECO:0000313" key="2">
    <source>
        <dbReference type="Proteomes" id="UP000785679"/>
    </source>
</evidence>
<dbReference type="AlphaFoldDB" id="A0A8J8NU74"/>